<evidence type="ECO:0000313" key="3">
    <source>
        <dbReference type="Proteomes" id="UP001360953"/>
    </source>
</evidence>
<evidence type="ECO:0000313" key="2">
    <source>
        <dbReference type="EMBL" id="KAK7530886.1"/>
    </source>
</evidence>
<organism evidence="2 3">
    <name type="scientific">Phyllosticta citribraziliensis</name>
    <dbReference type="NCBI Taxonomy" id="989973"/>
    <lineage>
        <taxon>Eukaryota</taxon>
        <taxon>Fungi</taxon>
        <taxon>Dikarya</taxon>
        <taxon>Ascomycota</taxon>
        <taxon>Pezizomycotina</taxon>
        <taxon>Dothideomycetes</taxon>
        <taxon>Dothideomycetes incertae sedis</taxon>
        <taxon>Botryosphaeriales</taxon>
        <taxon>Phyllostictaceae</taxon>
        <taxon>Phyllosticta</taxon>
    </lineage>
</organism>
<name>A0ABR1L6P5_9PEZI</name>
<dbReference type="GeneID" id="92026896"/>
<dbReference type="Proteomes" id="UP001360953">
    <property type="component" value="Unassembled WGS sequence"/>
</dbReference>
<evidence type="ECO:0000256" key="1">
    <source>
        <dbReference type="SAM" id="SignalP"/>
    </source>
</evidence>
<sequence>MFPFPLPHVSKHSSVRCCALLCSALGLAAAASCGHPYRGVSLHRLPLQPEELIIQLTRPTILSRLVGLLLCRSPLLYPTSISLGSCPPRRRLCCCELLT</sequence>
<reference evidence="2 3" key="1">
    <citation type="submission" date="2024-04" db="EMBL/GenBank/DDBJ databases">
        <title>Phyllosticta paracitricarpa is synonymous to the EU quarantine fungus P. citricarpa based on phylogenomic analyses.</title>
        <authorList>
            <consortium name="Lawrence Berkeley National Laboratory"/>
            <person name="Van ingen-buijs V.A."/>
            <person name="Van westerhoven A.C."/>
            <person name="Haridas S."/>
            <person name="Skiadas P."/>
            <person name="Martin F."/>
            <person name="Groenewald J.Z."/>
            <person name="Crous P.W."/>
            <person name="Seidl M.F."/>
        </authorList>
    </citation>
    <scope>NUCLEOTIDE SEQUENCE [LARGE SCALE GENOMIC DNA]</scope>
    <source>
        <strain evidence="2 3">CPC 17464</strain>
    </source>
</reference>
<evidence type="ECO:0008006" key="4">
    <source>
        <dbReference type="Google" id="ProtNLM"/>
    </source>
</evidence>
<dbReference type="EMBL" id="JBBPEH010000013">
    <property type="protein sequence ID" value="KAK7530886.1"/>
    <property type="molecule type" value="Genomic_DNA"/>
</dbReference>
<proteinExistence type="predicted"/>
<feature type="signal peptide" evidence="1">
    <location>
        <begin position="1"/>
        <end position="30"/>
    </location>
</feature>
<feature type="chain" id="PRO_5045594191" description="Secreted protein" evidence="1">
    <location>
        <begin position="31"/>
        <end position="99"/>
    </location>
</feature>
<gene>
    <name evidence="2" type="ORF">J3D65DRAFT_140862</name>
</gene>
<keyword evidence="3" id="KW-1185">Reference proteome</keyword>
<keyword evidence="1" id="KW-0732">Signal</keyword>
<comment type="caution">
    <text evidence="2">The sequence shown here is derived from an EMBL/GenBank/DDBJ whole genome shotgun (WGS) entry which is preliminary data.</text>
</comment>
<protein>
    <recommendedName>
        <fullName evidence="4">Secreted protein</fullName>
    </recommendedName>
</protein>
<accession>A0ABR1L6P5</accession>
<dbReference type="RefSeq" id="XP_066650959.1">
    <property type="nucleotide sequence ID" value="XM_066793990.1"/>
</dbReference>